<name>A0A8T0HVI6_CERPU</name>
<keyword evidence="2" id="KW-1185">Reference proteome</keyword>
<comment type="caution">
    <text evidence="1">The sequence shown here is derived from an EMBL/GenBank/DDBJ whole genome shotgun (WGS) entry which is preliminary data.</text>
</comment>
<sequence length="129" mass="15158">MDILQRRETRQRIKELEDAARSPEIAWIRRQMRIIRSDWAWSTAHAQIASGFLSSNINGRLFAYQDKNARLQLSTTFPKEWKEVLILLKDPSIFITMLNIDNTIQWQLVKDSPSNSLLRVLQVNYLSDN</sequence>
<evidence type="ECO:0000313" key="2">
    <source>
        <dbReference type="Proteomes" id="UP000822688"/>
    </source>
</evidence>
<dbReference type="AlphaFoldDB" id="A0A8T0HVI6"/>
<evidence type="ECO:0000313" key="1">
    <source>
        <dbReference type="EMBL" id="KAG0575070.1"/>
    </source>
</evidence>
<protein>
    <submittedName>
        <fullName evidence="1">Uncharacterized protein</fullName>
    </submittedName>
</protein>
<gene>
    <name evidence="1" type="ORF">KC19_VG315400</name>
</gene>
<reference evidence="1" key="1">
    <citation type="submission" date="2020-06" db="EMBL/GenBank/DDBJ databases">
        <title>WGS assembly of Ceratodon purpureus strain R40.</title>
        <authorList>
            <person name="Carey S.B."/>
            <person name="Jenkins J."/>
            <person name="Shu S."/>
            <person name="Lovell J.T."/>
            <person name="Sreedasyam A."/>
            <person name="Maumus F."/>
            <person name="Tiley G.P."/>
            <person name="Fernandez-Pozo N."/>
            <person name="Barry K."/>
            <person name="Chen C."/>
            <person name="Wang M."/>
            <person name="Lipzen A."/>
            <person name="Daum C."/>
            <person name="Saski C.A."/>
            <person name="Payton A.C."/>
            <person name="Mcbreen J.C."/>
            <person name="Conrad R.E."/>
            <person name="Kollar L.M."/>
            <person name="Olsson S."/>
            <person name="Huttunen S."/>
            <person name="Landis J.B."/>
            <person name="Wickett N.J."/>
            <person name="Johnson M.G."/>
            <person name="Rensing S.A."/>
            <person name="Grimwood J."/>
            <person name="Schmutz J."/>
            <person name="Mcdaniel S.F."/>
        </authorList>
    </citation>
    <scope>NUCLEOTIDE SEQUENCE</scope>
    <source>
        <strain evidence="1">R40</strain>
    </source>
</reference>
<dbReference type="EMBL" id="CM026426">
    <property type="protein sequence ID" value="KAG0575070.1"/>
    <property type="molecule type" value="Genomic_DNA"/>
</dbReference>
<proteinExistence type="predicted"/>
<organism evidence="1 2">
    <name type="scientific">Ceratodon purpureus</name>
    <name type="common">Fire moss</name>
    <name type="synonym">Dicranum purpureum</name>
    <dbReference type="NCBI Taxonomy" id="3225"/>
    <lineage>
        <taxon>Eukaryota</taxon>
        <taxon>Viridiplantae</taxon>
        <taxon>Streptophyta</taxon>
        <taxon>Embryophyta</taxon>
        <taxon>Bryophyta</taxon>
        <taxon>Bryophytina</taxon>
        <taxon>Bryopsida</taxon>
        <taxon>Dicranidae</taxon>
        <taxon>Pseudoditrichales</taxon>
        <taxon>Ditrichaceae</taxon>
        <taxon>Ceratodon</taxon>
    </lineage>
</organism>
<dbReference type="Proteomes" id="UP000822688">
    <property type="component" value="Chromosome V"/>
</dbReference>
<accession>A0A8T0HVI6</accession>